<comment type="caution">
    <text evidence="2">The sequence shown here is derived from an EMBL/GenBank/DDBJ whole genome shotgun (WGS) entry which is preliminary data.</text>
</comment>
<organism evidence="2 3">
    <name type="scientific">Dyella mobilis</name>
    <dbReference type="NCBI Taxonomy" id="1849582"/>
    <lineage>
        <taxon>Bacteria</taxon>
        <taxon>Pseudomonadati</taxon>
        <taxon>Pseudomonadota</taxon>
        <taxon>Gammaproteobacteria</taxon>
        <taxon>Lysobacterales</taxon>
        <taxon>Rhodanobacteraceae</taxon>
        <taxon>Dyella</taxon>
    </lineage>
</organism>
<reference evidence="2" key="1">
    <citation type="submission" date="2020-10" db="EMBL/GenBank/DDBJ databases">
        <title>Phylogeny of dyella-like bacteria.</title>
        <authorList>
            <person name="Fu J."/>
        </authorList>
    </citation>
    <scope>NUCLEOTIDE SEQUENCE</scope>
    <source>
        <strain evidence="2">DHON07</strain>
    </source>
</reference>
<keyword evidence="1" id="KW-1133">Transmembrane helix</keyword>
<dbReference type="RefSeq" id="WP_204631400.1">
    <property type="nucleotide sequence ID" value="NZ_BSOC01000003.1"/>
</dbReference>
<keyword evidence="1" id="KW-0812">Transmembrane</keyword>
<keyword evidence="1" id="KW-0472">Membrane</keyword>
<evidence type="ECO:0000256" key="1">
    <source>
        <dbReference type="SAM" id="Phobius"/>
    </source>
</evidence>
<proteinExistence type="predicted"/>
<name>A0ABS2KF57_9GAMM</name>
<evidence type="ECO:0008006" key="4">
    <source>
        <dbReference type="Google" id="ProtNLM"/>
    </source>
</evidence>
<sequence length="180" mass="19459">MSSSNSTGPNRRGLLFVAFAVVLAVAGGAFWYTHAGTGAKQGGHEANDGSDVGILLGLADTAYHDKHLVAPVGSNVYEFYFSVLQLDPNDAIAMQRLKETFKPACDAVEATINSGDLDEAQRELSLLRMYDPHNYKLALLGSVLDAQRVIERREHEAEAARIQAQQAAGGQNANWVYPAR</sequence>
<keyword evidence="3" id="KW-1185">Reference proteome</keyword>
<gene>
    <name evidence="2" type="ORF">ISS99_09680</name>
</gene>
<feature type="transmembrane region" description="Helical" evidence="1">
    <location>
        <begin position="12"/>
        <end position="32"/>
    </location>
</feature>
<dbReference type="Proteomes" id="UP001430193">
    <property type="component" value="Unassembled WGS sequence"/>
</dbReference>
<evidence type="ECO:0000313" key="3">
    <source>
        <dbReference type="Proteomes" id="UP001430193"/>
    </source>
</evidence>
<accession>A0ABS2KF57</accession>
<evidence type="ECO:0000313" key="2">
    <source>
        <dbReference type="EMBL" id="MBM7129796.1"/>
    </source>
</evidence>
<protein>
    <recommendedName>
        <fullName evidence="4">Energy transducer TonB</fullName>
    </recommendedName>
</protein>
<dbReference type="EMBL" id="JADIKF010000038">
    <property type="protein sequence ID" value="MBM7129796.1"/>
    <property type="molecule type" value="Genomic_DNA"/>
</dbReference>